<dbReference type="AlphaFoldDB" id="A0A5C3QD38"/>
<dbReference type="EMBL" id="ML178831">
    <property type="protein sequence ID" value="TFK99975.1"/>
    <property type="molecule type" value="Genomic_DNA"/>
</dbReference>
<feature type="compositionally biased region" description="Low complexity" evidence="1">
    <location>
        <begin position="500"/>
        <end position="522"/>
    </location>
</feature>
<evidence type="ECO:0000313" key="4">
    <source>
        <dbReference type="Proteomes" id="UP000305067"/>
    </source>
</evidence>
<feature type="region of interest" description="Disordered" evidence="1">
    <location>
        <begin position="384"/>
        <end position="407"/>
    </location>
</feature>
<feature type="compositionally biased region" description="Low complexity" evidence="1">
    <location>
        <begin position="94"/>
        <end position="108"/>
    </location>
</feature>
<feature type="region of interest" description="Disordered" evidence="1">
    <location>
        <begin position="580"/>
        <end position="601"/>
    </location>
</feature>
<feature type="region of interest" description="Disordered" evidence="1">
    <location>
        <begin position="201"/>
        <end position="223"/>
    </location>
</feature>
<feature type="compositionally biased region" description="Polar residues" evidence="1">
    <location>
        <begin position="527"/>
        <end position="550"/>
    </location>
</feature>
<protein>
    <submittedName>
        <fullName evidence="3">Uncharacterized protein</fullName>
    </submittedName>
</protein>
<sequence>MHNHRRKCKRSRSQVLATRSLWEQNDASSGIMHNLVIGGDGQTTLSPPKELLAAEDNGKVDKVPDIPVDAPADNPAVLQTTPTLSATSDVTGLTTASSSASAPTATSTIPLEESSYNSRPPPFYVGIALGCLAACAFIATLVAWYIRSRRRKRPVVPPWASKGYSFATTATKKKQKRRVHETLVGLGILIDEEIAVWEPRGDRDVGEPKRGEEERPGVKEGEKASAFAQCETPGYGAFETVHLTPAAEYALQHQQHLSPNSYNGTLQSQALAHRNRLGPLQVTNYITGDCRSSPSSSKVVPSPLTRMLLSSDPALERDDLNALRALPGEENPRYTTLHDEGPVPVPSRQLSDIPPLPYPGDPEPATTISTQSWLKSTYDSFFTSNPASQDDGLTPAPRRHANPLLPTHQSTEDVMGMVGVDSLVGIPSKPSRACTRRRDRGRDFEVGKLMSRPALASRASSIYSTTTLASLASRRSAASVSSSVYAYYGYKKSRAQRTKSSSSPTHSMSRRSSSSSQSVYLSKRSKLSISQKKLSTGSRKSSGRSNSTRSRIPIRPGGPWSRAGSMRSIGASEEMFARKAMLDRRKRSTALDSVESEVKEA</sequence>
<evidence type="ECO:0000256" key="1">
    <source>
        <dbReference type="SAM" id="MobiDB-lite"/>
    </source>
</evidence>
<accession>A0A5C3QD38</accession>
<feature type="compositionally biased region" description="Polar residues" evidence="1">
    <location>
        <begin position="77"/>
        <end position="93"/>
    </location>
</feature>
<keyword evidence="4" id="KW-1185">Reference proteome</keyword>
<organism evidence="3 4">
    <name type="scientific">Pterulicium gracile</name>
    <dbReference type="NCBI Taxonomy" id="1884261"/>
    <lineage>
        <taxon>Eukaryota</taxon>
        <taxon>Fungi</taxon>
        <taxon>Dikarya</taxon>
        <taxon>Basidiomycota</taxon>
        <taxon>Agaricomycotina</taxon>
        <taxon>Agaricomycetes</taxon>
        <taxon>Agaricomycetidae</taxon>
        <taxon>Agaricales</taxon>
        <taxon>Pleurotineae</taxon>
        <taxon>Pterulaceae</taxon>
        <taxon>Pterulicium</taxon>
    </lineage>
</organism>
<proteinExistence type="predicted"/>
<gene>
    <name evidence="3" type="ORF">BDV98DRAFT_605768</name>
</gene>
<evidence type="ECO:0000313" key="3">
    <source>
        <dbReference type="EMBL" id="TFK99975.1"/>
    </source>
</evidence>
<feature type="transmembrane region" description="Helical" evidence="2">
    <location>
        <begin position="123"/>
        <end position="146"/>
    </location>
</feature>
<feature type="region of interest" description="Disordered" evidence="1">
    <location>
        <begin position="493"/>
        <end position="567"/>
    </location>
</feature>
<dbReference type="Proteomes" id="UP000305067">
    <property type="component" value="Unassembled WGS sequence"/>
</dbReference>
<reference evidence="3 4" key="1">
    <citation type="journal article" date="2019" name="Nat. Ecol. Evol.">
        <title>Megaphylogeny resolves global patterns of mushroom evolution.</title>
        <authorList>
            <person name="Varga T."/>
            <person name="Krizsan K."/>
            <person name="Foldi C."/>
            <person name="Dima B."/>
            <person name="Sanchez-Garcia M."/>
            <person name="Sanchez-Ramirez S."/>
            <person name="Szollosi G.J."/>
            <person name="Szarkandi J.G."/>
            <person name="Papp V."/>
            <person name="Albert L."/>
            <person name="Andreopoulos W."/>
            <person name="Angelini C."/>
            <person name="Antonin V."/>
            <person name="Barry K.W."/>
            <person name="Bougher N.L."/>
            <person name="Buchanan P."/>
            <person name="Buyck B."/>
            <person name="Bense V."/>
            <person name="Catcheside P."/>
            <person name="Chovatia M."/>
            <person name="Cooper J."/>
            <person name="Damon W."/>
            <person name="Desjardin D."/>
            <person name="Finy P."/>
            <person name="Geml J."/>
            <person name="Haridas S."/>
            <person name="Hughes K."/>
            <person name="Justo A."/>
            <person name="Karasinski D."/>
            <person name="Kautmanova I."/>
            <person name="Kiss B."/>
            <person name="Kocsube S."/>
            <person name="Kotiranta H."/>
            <person name="LaButti K.M."/>
            <person name="Lechner B.E."/>
            <person name="Liimatainen K."/>
            <person name="Lipzen A."/>
            <person name="Lukacs Z."/>
            <person name="Mihaltcheva S."/>
            <person name="Morgado L.N."/>
            <person name="Niskanen T."/>
            <person name="Noordeloos M.E."/>
            <person name="Ohm R.A."/>
            <person name="Ortiz-Santana B."/>
            <person name="Ovrebo C."/>
            <person name="Racz N."/>
            <person name="Riley R."/>
            <person name="Savchenko A."/>
            <person name="Shiryaev A."/>
            <person name="Soop K."/>
            <person name="Spirin V."/>
            <person name="Szebenyi C."/>
            <person name="Tomsovsky M."/>
            <person name="Tulloss R.E."/>
            <person name="Uehling J."/>
            <person name="Grigoriev I.V."/>
            <person name="Vagvolgyi C."/>
            <person name="Papp T."/>
            <person name="Martin F.M."/>
            <person name="Miettinen O."/>
            <person name="Hibbett D.S."/>
            <person name="Nagy L.G."/>
        </authorList>
    </citation>
    <scope>NUCLEOTIDE SEQUENCE [LARGE SCALE GENOMIC DNA]</scope>
    <source>
        <strain evidence="3 4">CBS 309.79</strain>
    </source>
</reference>
<keyword evidence="2" id="KW-0472">Membrane</keyword>
<name>A0A5C3QD38_9AGAR</name>
<feature type="region of interest" description="Disordered" evidence="1">
    <location>
        <begin position="60"/>
        <end position="115"/>
    </location>
</feature>
<keyword evidence="2" id="KW-0812">Transmembrane</keyword>
<dbReference type="STRING" id="1884261.A0A5C3QD38"/>
<evidence type="ECO:0000256" key="2">
    <source>
        <dbReference type="SAM" id="Phobius"/>
    </source>
</evidence>
<keyword evidence="2" id="KW-1133">Transmembrane helix</keyword>